<protein>
    <submittedName>
        <fullName evidence="1">Uncharacterized protein</fullName>
    </submittedName>
</protein>
<proteinExistence type="predicted"/>
<accession>A0A0F9H824</accession>
<evidence type="ECO:0000313" key="1">
    <source>
        <dbReference type="EMBL" id="KKL71327.1"/>
    </source>
</evidence>
<organism evidence="1">
    <name type="scientific">marine sediment metagenome</name>
    <dbReference type="NCBI Taxonomy" id="412755"/>
    <lineage>
        <taxon>unclassified sequences</taxon>
        <taxon>metagenomes</taxon>
        <taxon>ecological metagenomes</taxon>
    </lineage>
</organism>
<name>A0A0F9H824_9ZZZZ</name>
<reference evidence="1" key="1">
    <citation type="journal article" date="2015" name="Nature">
        <title>Complex archaea that bridge the gap between prokaryotes and eukaryotes.</title>
        <authorList>
            <person name="Spang A."/>
            <person name="Saw J.H."/>
            <person name="Jorgensen S.L."/>
            <person name="Zaremba-Niedzwiedzka K."/>
            <person name="Martijn J."/>
            <person name="Lind A.E."/>
            <person name="van Eijk R."/>
            <person name="Schleper C."/>
            <person name="Guy L."/>
            <person name="Ettema T.J."/>
        </authorList>
    </citation>
    <scope>NUCLEOTIDE SEQUENCE</scope>
</reference>
<dbReference type="EMBL" id="LAZR01025626">
    <property type="protein sequence ID" value="KKL71327.1"/>
    <property type="molecule type" value="Genomic_DNA"/>
</dbReference>
<comment type="caution">
    <text evidence="1">The sequence shown here is derived from an EMBL/GenBank/DDBJ whole genome shotgun (WGS) entry which is preliminary data.</text>
</comment>
<sequence length="74" mass="8019">MSWLTLSLVGSLLTAGLVAFGGWMKWGKPLKEIMEVLDALRVALADGKITGSELAKIIDEADDVFPAFKEAARR</sequence>
<gene>
    <name evidence="1" type="ORF">LCGC14_2095990</name>
</gene>
<dbReference type="AlphaFoldDB" id="A0A0F9H824"/>